<dbReference type="PANTHER" id="PTHR35605">
    <property type="entry name" value="ECP2 EFFECTOR PROTEIN DOMAIN-CONTAINING PROTEIN-RELATED"/>
    <property type="match status" value="1"/>
</dbReference>
<dbReference type="AlphaFoldDB" id="A0AAE0P379"/>
<feature type="chain" id="PRO_5042231851" description="Ecp2 effector protein domain-containing protein" evidence="1">
    <location>
        <begin position="20"/>
        <end position="158"/>
    </location>
</feature>
<proteinExistence type="predicted"/>
<keyword evidence="1" id="KW-0732">Signal</keyword>
<comment type="caution">
    <text evidence="2">The sequence shown here is derived from an EMBL/GenBank/DDBJ whole genome shotgun (WGS) entry which is preliminary data.</text>
</comment>
<protein>
    <recommendedName>
        <fullName evidence="4">Ecp2 effector protein domain-containing protein</fullName>
    </recommendedName>
</protein>
<dbReference type="PANTHER" id="PTHR35605:SF1">
    <property type="entry name" value="ECP2 EFFECTOR PROTEIN DOMAIN-CONTAINING PROTEIN-RELATED"/>
    <property type="match status" value="1"/>
</dbReference>
<accession>A0AAE0P379</accession>
<gene>
    <name evidence="2" type="ORF">B0T20DRAFT_488219</name>
</gene>
<evidence type="ECO:0000313" key="2">
    <source>
        <dbReference type="EMBL" id="KAK3392476.1"/>
    </source>
</evidence>
<evidence type="ECO:0008006" key="4">
    <source>
        <dbReference type="Google" id="ProtNLM"/>
    </source>
</evidence>
<dbReference type="EMBL" id="JAUTDP010000011">
    <property type="protein sequence ID" value="KAK3392476.1"/>
    <property type="molecule type" value="Genomic_DNA"/>
</dbReference>
<organism evidence="2 3">
    <name type="scientific">Sordaria brevicollis</name>
    <dbReference type="NCBI Taxonomy" id="83679"/>
    <lineage>
        <taxon>Eukaryota</taxon>
        <taxon>Fungi</taxon>
        <taxon>Dikarya</taxon>
        <taxon>Ascomycota</taxon>
        <taxon>Pezizomycotina</taxon>
        <taxon>Sordariomycetes</taxon>
        <taxon>Sordariomycetidae</taxon>
        <taxon>Sordariales</taxon>
        <taxon>Sordariaceae</taxon>
        <taxon>Sordaria</taxon>
    </lineage>
</organism>
<keyword evidence="3" id="KW-1185">Reference proteome</keyword>
<reference evidence="2" key="1">
    <citation type="journal article" date="2023" name="Mol. Phylogenet. Evol.">
        <title>Genome-scale phylogeny and comparative genomics of the fungal order Sordariales.</title>
        <authorList>
            <person name="Hensen N."/>
            <person name="Bonometti L."/>
            <person name="Westerberg I."/>
            <person name="Brannstrom I.O."/>
            <person name="Guillou S."/>
            <person name="Cros-Aarteil S."/>
            <person name="Calhoun S."/>
            <person name="Haridas S."/>
            <person name="Kuo A."/>
            <person name="Mondo S."/>
            <person name="Pangilinan J."/>
            <person name="Riley R."/>
            <person name="LaButti K."/>
            <person name="Andreopoulos B."/>
            <person name="Lipzen A."/>
            <person name="Chen C."/>
            <person name="Yan M."/>
            <person name="Daum C."/>
            <person name="Ng V."/>
            <person name="Clum A."/>
            <person name="Steindorff A."/>
            <person name="Ohm R.A."/>
            <person name="Martin F."/>
            <person name="Silar P."/>
            <person name="Natvig D.O."/>
            <person name="Lalanne C."/>
            <person name="Gautier V."/>
            <person name="Ament-Velasquez S.L."/>
            <person name="Kruys A."/>
            <person name="Hutchinson M.I."/>
            <person name="Powell A.J."/>
            <person name="Barry K."/>
            <person name="Miller A.N."/>
            <person name="Grigoriev I.V."/>
            <person name="Debuchy R."/>
            <person name="Gladieux P."/>
            <person name="Hiltunen Thoren M."/>
            <person name="Johannesson H."/>
        </authorList>
    </citation>
    <scope>NUCLEOTIDE SEQUENCE</scope>
    <source>
        <strain evidence="2">FGSC 1904</strain>
    </source>
</reference>
<dbReference type="Proteomes" id="UP001281003">
    <property type="component" value="Unassembled WGS sequence"/>
</dbReference>
<evidence type="ECO:0000256" key="1">
    <source>
        <dbReference type="SAM" id="SignalP"/>
    </source>
</evidence>
<reference evidence="2" key="2">
    <citation type="submission" date="2023-07" db="EMBL/GenBank/DDBJ databases">
        <authorList>
            <consortium name="Lawrence Berkeley National Laboratory"/>
            <person name="Haridas S."/>
            <person name="Hensen N."/>
            <person name="Bonometti L."/>
            <person name="Westerberg I."/>
            <person name="Brannstrom I.O."/>
            <person name="Guillou S."/>
            <person name="Cros-Aarteil S."/>
            <person name="Calhoun S."/>
            <person name="Kuo A."/>
            <person name="Mondo S."/>
            <person name="Pangilinan J."/>
            <person name="Riley R."/>
            <person name="LaButti K."/>
            <person name="Andreopoulos B."/>
            <person name="Lipzen A."/>
            <person name="Chen C."/>
            <person name="Yanf M."/>
            <person name="Daum C."/>
            <person name="Ng V."/>
            <person name="Clum A."/>
            <person name="Steindorff A."/>
            <person name="Ohm R."/>
            <person name="Martin F."/>
            <person name="Silar P."/>
            <person name="Natvig D."/>
            <person name="Lalanne C."/>
            <person name="Gautier V."/>
            <person name="Ament-velasquez S.L."/>
            <person name="Kruys A."/>
            <person name="Hutchinson M.I."/>
            <person name="Powell A.J."/>
            <person name="Barry K."/>
            <person name="Miller A.N."/>
            <person name="Grigoriev I.V."/>
            <person name="Debuchy R."/>
            <person name="Gladieux P."/>
            <person name="Thoren M.H."/>
            <person name="Johannesson H."/>
        </authorList>
    </citation>
    <scope>NUCLEOTIDE SEQUENCE</scope>
    <source>
        <strain evidence="2">FGSC 1904</strain>
    </source>
</reference>
<evidence type="ECO:0000313" key="3">
    <source>
        <dbReference type="Proteomes" id="UP001281003"/>
    </source>
</evidence>
<feature type="signal peptide" evidence="1">
    <location>
        <begin position="1"/>
        <end position="19"/>
    </location>
</feature>
<name>A0AAE0P379_SORBR</name>
<sequence>MRVSTLMTVVASTIGLANATAIPANTTLSARDWPVLDATAGDWSVACTKDFDPPADNNHGTAVTMEIYYGINYLRTVPGQPEEHRNVCGRVSCSWKSAIYWCNEEKDHGLRLASYGDIADGAQAIMDKCEDGTDLRGKAVTSSGDGKKWSVVVVKAKC</sequence>